<reference evidence="1" key="2">
    <citation type="journal article" date="2021" name="Microbiome">
        <title>Successional dynamics and alternative stable states in a saline activated sludge microbial community over 9 years.</title>
        <authorList>
            <person name="Wang Y."/>
            <person name="Ye J."/>
            <person name="Ju F."/>
            <person name="Liu L."/>
            <person name="Boyd J.A."/>
            <person name="Deng Y."/>
            <person name="Parks D.H."/>
            <person name="Jiang X."/>
            <person name="Yin X."/>
            <person name="Woodcroft B.J."/>
            <person name="Tyson G.W."/>
            <person name="Hugenholtz P."/>
            <person name="Polz M.F."/>
            <person name="Zhang T."/>
        </authorList>
    </citation>
    <scope>NUCLEOTIDE SEQUENCE</scope>
    <source>
        <strain evidence="1">HKST-UBA01</strain>
    </source>
</reference>
<comment type="caution">
    <text evidence="1">The sequence shown here is derived from an EMBL/GenBank/DDBJ whole genome shotgun (WGS) entry which is preliminary data.</text>
</comment>
<organism evidence="1 2">
    <name type="scientific">Eiseniibacteriota bacterium</name>
    <dbReference type="NCBI Taxonomy" id="2212470"/>
    <lineage>
        <taxon>Bacteria</taxon>
        <taxon>Candidatus Eiseniibacteriota</taxon>
    </lineage>
</organism>
<protein>
    <submittedName>
        <fullName evidence="1">Right-handed parallel beta-helix repeat-containing protein</fullName>
    </submittedName>
</protein>
<dbReference type="EMBL" id="JAGQHR010000503">
    <property type="protein sequence ID" value="MCA9728886.1"/>
    <property type="molecule type" value="Genomic_DNA"/>
</dbReference>
<dbReference type="InterPro" id="IPR012334">
    <property type="entry name" value="Pectin_lyas_fold"/>
</dbReference>
<dbReference type="Gene3D" id="1.10.1330.10">
    <property type="entry name" value="Dockerin domain"/>
    <property type="match status" value="1"/>
</dbReference>
<dbReference type="InterPro" id="IPR036439">
    <property type="entry name" value="Dockerin_dom_sf"/>
</dbReference>
<feature type="non-terminal residue" evidence="1">
    <location>
        <position position="1"/>
    </location>
</feature>
<evidence type="ECO:0000313" key="2">
    <source>
        <dbReference type="Proteomes" id="UP000697710"/>
    </source>
</evidence>
<dbReference type="SUPFAM" id="SSF63446">
    <property type="entry name" value="Type I dockerin domain"/>
    <property type="match status" value="1"/>
</dbReference>
<sequence length="900" mass="93819">RVQAPSHAAPGSSMRVAVVADCTAYPDLEGPVATMLGFGFTLSVPSEFAVASVSWGEDVSPSLDGEHHSYPTLDGTSVGAFAHASGSIAHGYAREILRLELVVDPGALTGATHEIGFDLSIEEPVFLTEGSGLRPHRRGASVTIAPPIAAALAAGAAPSNEEPTPEELSPQWLETGGGGMALGAGGPPLDPSDPCANPIYVSDCVYCQYETRGGLEFPPPTSSYVQFFASGTMEDIQCAVIDAIDLGVDAIVLVAPGTYTGTLAIDVSNQWTSVPFSCGAVPSCVPPTPVSLSAHVIIAAYDFVADVPGSPEDTFLQGNGGPAVCIFGSTSSTSARLSFGWHQQDAKVPFTPAPTGFDARGWRGFQITGGEGSNVHVAPGTEIPGGLEIRGHWIHDNEVVATVEGGGIDIDAPLNTPVQIIFNDISDCTGSGYGGGIRGFNTVQKLTIARNYIHHNEAEPPSAAPLSLGGGIHVRNGATVPIEVDICKNFVYENSAVVGAGISLYYAGGLPAGGDAVYYVEANDVYDNRPLPGPAGYPRGGGIAVQPEVWPLPLPSDGRWQLGLVRNRIYGNGRTSDQLLRVVRGGGVYLEAAFEDGEGPFGLHSSSSSLELMGQLIVGNTVHRNFAEESGAGIYYALTTTLCTPEPCPVRFWSNTIWENDLTQGGAGAGLYVAEDQGGTTEVTSCIVHDHDLAVGGGARDWYAADPSSFGLLHYPRTRLCSGAGGPSPVDLVSGATQWDVTDPAPDLLQDDDPLVVRFYTRQTEDSESINKGENPSPPFLDSRLRFDVDGDVRVHAQLDVGADEFLEDEFVRGDANADGTVDISDAVFCLESPFLPGSSAPSCFDAADANDDSGFDISDPVSLLAFLFSGGAAPPAPFPGCGTDPTVDDLVCVSFAQCP</sequence>
<dbReference type="Gene3D" id="2.160.20.10">
    <property type="entry name" value="Single-stranded right-handed beta-helix, Pectin lyase-like"/>
    <property type="match status" value="1"/>
</dbReference>
<name>A0A956M2Y0_UNCEI</name>
<evidence type="ECO:0000313" key="1">
    <source>
        <dbReference type="EMBL" id="MCA9728886.1"/>
    </source>
</evidence>
<proteinExistence type="predicted"/>
<dbReference type="GO" id="GO:0000272">
    <property type="term" value="P:polysaccharide catabolic process"/>
    <property type="evidence" value="ECO:0007669"/>
    <property type="project" value="InterPro"/>
</dbReference>
<gene>
    <name evidence="1" type="ORF">KC729_14440</name>
</gene>
<dbReference type="AlphaFoldDB" id="A0A956M2Y0"/>
<accession>A0A956M2Y0</accession>
<dbReference type="Proteomes" id="UP000697710">
    <property type="component" value="Unassembled WGS sequence"/>
</dbReference>
<dbReference type="InterPro" id="IPR011050">
    <property type="entry name" value="Pectin_lyase_fold/virulence"/>
</dbReference>
<dbReference type="SUPFAM" id="SSF51126">
    <property type="entry name" value="Pectin lyase-like"/>
    <property type="match status" value="1"/>
</dbReference>
<reference evidence="1" key="1">
    <citation type="submission" date="2020-04" db="EMBL/GenBank/DDBJ databases">
        <authorList>
            <person name="Zhang T."/>
        </authorList>
    </citation>
    <scope>NUCLEOTIDE SEQUENCE</scope>
    <source>
        <strain evidence="1">HKST-UBA01</strain>
    </source>
</reference>